<name>Q1QLL2_NITHX</name>
<evidence type="ECO:0000313" key="3">
    <source>
        <dbReference type="EMBL" id="ABE62885.1"/>
    </source>
</evidence>
<evidence type="ECO:0000259" key="2">
    <source>
        <dbReference type="PROSITE" id="PS50994"/>
    </source>
</evidence>
<dbReference type="GO" id="GO:0015074">
    <property type="term" value="P:DNA integration"/>
    <property type="evidence" value="ECO:0007669"/>
    <property type="project" value="InterPro"/>
</dbReference>
<dbReference type="InterPro" id="IPR012337">
    <property type="entry name" value="RNaseH-like_sf"/>
</dbReference>
<dbReference type="HOGENOM" id="CLU_018861_0_0_5"/>
<evidence type="ECO:0000313" key="4">
    <source>
        <dbReference type="Proteomes" id="UP000001953"/>
    </source>
</evidence>
<feature type="region of interest" description="Disordered" evidence="1">
    <location>
        <begin position="711"/>
        <end position="749"/>
    </location>
</feature>
<gene>
    <name evidence="3" type="ordered locus">Nham_2088</name>
</gene>
<dbReference type="eggNOG" id="COG2801">
    <property type="taxonomic scope" value="Bacteria"/>
</dbReference>
<dbReference type="OrthoDB" id="5287589at2"/>
<feature type="compositionally biased region" description="Basic and acidic residues" evidence="1">
    <location>
        <begin position="734"/>
        <end position="743"/>
    </location>
</feature>
<dbReference type="AlphaFoldDB" id="Q1QLL2"/>
<dbReference type="SUPFAM" id="SSF53098">
    <property type="entry name" value="Ribonuclease H-like"/>
    <property type="match status" value="1"/>
</dbReference>
<protein>
    <recommendedName>
        <fullName evidence="2">Integrase catalytic domain-containing protein</fullName>
    </recommendedName>
</protein>
<dbReference type="Proteomes" id="UP000001953">
    <property type="component" value="Chromosome"/>
</dbReference>
<reference evidence="3 4" key="1">
    <citation type="submission" date="2006-03" db="EMBL/GenBank/DDBJ databases">
        <title>Complete sequence of chromosome of Nitrobacter hamburgensis X14.</title>
        <authorList>
            <consortium name="US DOE Joint Genome Institute"/>
            <person name="Copeland A."/>
            <person name="Lucas S."/>
            <person name="Lapidus A."/>
            <person name="Barry K."/>
            <person name="Detter J.C."/>
            <person name="Glavina del Rio T."/>
            <person name="Hammon N."/>
            <person name="Israni S."/>
            <person name="Dalin E."/>
            <person name="Tice H."/>
            <person name="Pitluck S."/>
            <person name="Chain P."/>
            <person name="Malfatti S."/>
            <person name="Shin M."/>
            <person name="Vergez L."/>
            <person name="Schmutz J."/>
            <person name="Larimer F."/>
            <person name="Land M."/>
            <person name="Hauser L."/>
            <person name="Kyrpides N."/>
            <person name="Ivanova N."/>
            <person name="Ward B."/>
            <person name="Arp D."/>
            <person name="Klotz M."/>
            <person name="Stein L."/>
            <person name="O'Mullan G."/>
            <person name="Starkenburg S."/>
            <person name="Sayavedra L."/>
            <person name="Poret-Peterson A.T."/>
            <person name="Gentry M.E."/>
            <person name="Bruce D."/>
            <person name="Richardson P."/>
        </authorList>
    </citation>
    <scope>NUCLEOTIDE SEQUENCE [LARGE SCALE GENOMIC DNA]</scope>
    <source>
        <strain evidence="4">DSM 10229 / NCIMB 13809 / X14</strain>
    </source>
</reference>
<dbReference type="PROSITE" id="PS50994">
    <property type="entry name" value="INTEGRASE"/>
    <property type="match status" value="1"/>
</dbReference>
<proteinExistence type="predicted"/>
<dbReference type="GO" id="GO:0003676">
    <property type="term" value="F:nucleic acid binding"/>
    <property type="evidence" value="ECO:0007669"/>
    <property type="project" value="InterPro"/>
</dbReference>
<dbReference type="Gene3D" id="3.30.420.10">
    <property type="entry name" value="Ribonuclease H-like superfamily/Ribonuclease H"/>
    <property type="match status" value="1"/>
</dbReference>
<feature type="domain" description="Integrase catalytic" evidence="2">
    <location>
        <begin position="291"/>
        <end position="507"/>
    </location>
</feature>
<dbReference type="InterPro" id="IPR001584">
    <property type="entry name" value="Integrase_cat-core"/>
</dbReference>
<dbReference type="EMBL" id="CP000319">
    <property type="protein sequence ID" value="ABE62885.1"/>
    <property type="molecule type" value="Genomic_DNA"/>
</dbReference>
<accession>Q1QLL2</accession>
<keyword evidence="4" id="KW-1185">Reference proteome</keyword>
<dbReference type="InterPro" id="IPR036397">
    <property type="entry name" value="RNaseH_sf"/>
</dbReference>
<dbReference type="RefSeq" id="WP_011510564.1">
    <property type="nucleotide sequence ID" value="NC_007964.1"/>
</dbReference>
<organism evidence="3 4">
    <name type="scientific">Nitrobacter hamburgensis (strain DSM 10229 / NCIMB 13809 / X14)</name>
    <dbReference type="NCBI Taxonomy" id="323097"/>
    <lineage>
        <taxon>Bacteria</taxon>
        <taxon>Pseudomonadati</taxon>
        <taxon>Pseudomonadota</taxon>
        <taxon>Alphaproteobacteria</taxon>
        <taxon>Hyphomicrobiales</taxon>
        <taxon>Nitrobacteraceae</taxon>
        <taxon>Nitrobacter</taxon>
    </lineage>
</organism>
<evidence type="ECO:0000256" key="1">
    <source>
        <dbReference type="SAM" id="MobiDB-lite"/>
    </source>
</evidence>
<dbReference type="KEGG" id="nha:Nham_2088"/>
<dbReference type="STRING" id="323097.Nham_2088"/>
<sequence>MARRAHQYLPKRPRRREAVRWHVGERDKATVFGLPFRCIKSDHEGYIFQSLTDANVNFAFTVDEYNELLERQDFDLEPDGLSVEKAEARLKAGVSSAKELPPREQIVVDLREIAVWKFQDLFADHRTSKFRPAAQEAIDNEIQPYIDQEARKHARNGLVTSLHLPGAKEFLKWVMNYERFGKLGIVPGTHRCGNRKPHYDRDEYALVKKHALRFLSPERPTRELLYDDLKAEIANINAERRENGLKDLRLPDKDYFRQQIKMLAPFDVHAARHLEESAKRRFHPSKGGVPDLFRPMQRVEIDDWDVHLHTLVIDAGFWEAISPALQEQAEKTRCVLSAAICCTTRVLPAVVLSFEPSATNTATLLRMCMSDKTPLAQSIGCETPYEYRGNINTLAGDEGSAILNARTRGVCDILGIEYQCPQIETPQQRAKIERVFQTFEIRSLLRFSGRAFSNPVVRGKYQADARACVTVAELAALILRFIVDQYHNTPHDGLDGDTPRHAWLQATKKFAPRSVPGKPLLRQAFGQPYTITLQPEGIEIFGNWYTSPMVERLFRDSPQRDYTVIVDSEDLGGLSLRVDGGWLHVPGPRCMNGISASVWDHALASMRRENRHIEKLAEPIVLGAIGFAQMADAETRKRLGIRHRLKTPEELEKLRNSIGTAIRFAADPNPAPDGPVDIFKDLLPTGAMAPPHNGATPLLPSAEMLMSQVEATNKRGRSKAPRVARAESQPTPEIRIRKPPREWKPKRRK</sequence>